<name>A0ABT2S3B4_9FIRM</name>
<keyword evidence="1" id="KW-0472">Membrane</keyword>
<accession>A0ABT2S3B4</accession>
<sequence length="92" mass="10087">MICKKCEAQNEDAARFCGHCGAPLEERDCSQAEPKKKSKVGILATIGIILIAVIIAGVFVMRTNQVKKQEQNLVCLLQRKTANGVILMKMAK</sequence>
<gene>
    <name evidence="3" type="ORF">OCV65_02300</name>
</gene>
<dbReference type="InterPro" id="IPR026870">
    <property type="entry name" value="Zinc_ribbon_dom"/>
</dbReference>
<feature type="transmembrane region" description="Helical" evidence="1">
    <location>
        <begin position="40"/>
        <end position="61"/>
    </location>
</feature>
<dbReference type="EMBL" id="JAOQJV010000002">
    <property type="protein sequence ID" value="MCU6699077.1"/>
    <property type="molecule type" value="Genomic_DNA"/>
</dbReference>
<evidence type="ECO:0000259" key="2">
    <source>
        <dbReference type="Pfam" id="PF13240"/>
    </source>
</evidence>
<dbReference type="RefSeq" id="WP_262580826.1">
    <property type="nucleotide sequence ID" value="NZ_JAOQJV010000002.1"/>
</dbReference>
<protein>
    <submittedName>
        <fullName evidence="3">Zinc-ribbon domain-containing protein</fullName>
    </submittedName>
</protein>
<reference evidence="3 4" key="1">
    <citation type="journal article" date="2021" name="ISME Commun">
        <title>Automated analysis of genomic sequences facilitates high-throughput and comprehensive description of bacteria.</title>
        <authorList>
            <person name="Hitch T.C.A."/>
        </authorList>
    </citation>
    <scope>NUCLEOTIDE SEQUENCE [LARGE SCALE GENOMIC DNA]</scope>
    <source>
        <strain evidence="3 4">Sanger_02</strain>
    </source>
</reference>
<dbReference type="Pfam" id="PF13240">
    <property type="entry name" value="Zn_Ribbon_1"/>
    <property type="match status" value="1"/>
</dbReference>
<evidence type="ECO:0000256" key="1">
    <source>
        <dbReference type="SAM" id="Phobius"/>
    </source>
</evidence>
<proteinExistence type="predicted"/>
<keyword evidence="1" id="KW-0812">Transmembrane</keyword>
<feature type="domain" description="Zinc-ribbon" evidence="2">
    <location>
        <begin position="3"/>
        <end position="24"/>
    </location>
</feature>
<dbReference type="Proteomes" id="UP001207605">
    <property type="component" value="Unassembled WGS sequence"/>
</dbReference>
<comment type="caution">
    <text evidence="3">The sequence shown here is derived from an EMBL/GenBank/DDBJ whole genome shotgun (WGS) entry which is preliminary data.</text>
</comment>
<organism evidence="3 4">
    <name type="scientific">Dorea ammoniilytica</name>
    <dbReference type="NCBI Taxonomy" id="2981788"/>
    <lineage>
        <taxon>Bacteria</taxon>
        <taxon>Bacillati</taxon>
        <taxon>Bacillota</taxon>
        <taxon>Clostridia</taxon>
        <taxon>Lachnospirales</taxon>
        <taxon>Lachnospiraceae</taxon>
        <taxon>Dorea</taxon>
    </lineage>
</organism>
<keyword evidence="4" id="KW-1185">Reference proteome</keyword>
<keyword evidence="1" id="KW-1133">Transmembrane helix</keyword>
<evidence type="ECO:0000313" key="4">
    <source>
        <dbReference type="Proteomes" id="UP001207605"/>
    </source>
</evidence>
<evidence type="ECO:0000313" key="3">
    <source>
        <dbReference type="EMBL" id="MCU6699077.1"/>
    </source>
</evidence>